<dbReference type="Pfam" id="PF00361">
    <property type="entry name" value="Proton_antipo_M"/>
    <property type="match status" value="1"/>
</dbReference>
<evidence type="ECO:0000256" key="6">
    <source>
        <dbReference type="ARBA" id="ARBA00022982"/>
    </source>
</evidence>
<comment type="subcellular location">
    <subcellularLocation>
        <location evidence="2">Membrane</location>
        <topology evidence="2">Multi-pass membrane protein</topology>
    </subcellularLocation>
</comment>
<comment type="catalytic activity">
    <reaction evidence="9">
        <text>a ubiquinone + NADH + 5 H(+)(in) = a ubiquinol + NAD(+) + 4 H(+)(out)</text>
        <dbReference type="Rhea" id="RHEA:29091"/>
        <dbReference type="Rhea" id="RHEA-COMP:9565"/>
        <dbReference type="Rhea" id="RHEA-COMP:9566"/>
        <dbReference type="ChEBI" id="CHEBI:15378"/>
        <dbReference type="ChEBI" id="CHEBI:16389"/>
        <dbReference type="ChEBI" id="CHEBI:17976"/>
        <dbReference type="ChEBI" id="CHEBI:57540"/>
        <dbReference type="ChEBI" id="CHEBI:57945"/>
        <dbReference type="EC" id="7.1.1.2"/>
    </reaction>
</comment>
<dbReference type="Pfam" id="PF00662">
    <property type="entry name" value="Proton_antipo_N"/>
    <property type="match status" value="1"/>
</dbReference>
<dbReference type="InterPro" id="IPR050616">
    <property type="entry name" value="CPA3_Na-H_Antiporter_A"/>
</dbReference>
<feature type="domain" description="NADH-Ubiquinone oxidoreductase (complex I) chain 5 N-terminal" evidence="11">
    <location>
        <begin position="75"/>
        <end position="118"/>
    </location>
</feature>
<name>A0A7R8WQI3_9CRUS</name>
<keyword evidence="8" id="KW-0472">Membrane</keyword>
<gene>
    <name evidence="12" type="ORF">CTOB1V02_LOCUS14027</name>
</gene>
<dbReference type="EMBL" id="OB677277">
    <property type="protein sequence ID" value="CAD7236212.1"/>
    <property type="molecule type" value="Genomic_DNA"/>
</dbReference>
<feature type="non-terminal residue" evidence="12">
    <location>
        <position position="261"/>
    </location>
</feature>
<evidence type="ECO:0000259" key="10">
    <source>
        <dbReference type="Pfam" id="PF00361"/>
    </source>
</evidence>
<keyword evidence="6" id="KW-0249">Electron transport</keyword>
<dbReference type="InterPro" id="IPR001750">
    <property type="entry name" value="ND/Mrp_TM"/>
</dbReference>
<comment type="function">
    <text evidence="1">Core subunit of the mitochondrial membrane respiratory chain NADH dehydrogenase (Complex I) that is believed to belong to the minimal assembly required for catalysis. Complex I functions in the transfer of electrons from NADH to the respiratory chain. The immediate electron acceptor for the enzyme is believed to be ubiquinone.</text>
</comment>
<proteinExistence type="predicted"/>
<evidence type="ECO:0000313" key="12">
    <source>
        <dbReference type="EMBL" id="CAD7236212.1"/>
    </source>
</evidence>
<keyword evidence="5" id="KW-0812">Transmembrane</keyword>
<dbReference type="PANTHER" id="PTHR43373">
    <property type="entry name" value="NA(+)/H(+) ANTIPORTER SUBUNIT"/>
    <property type="match status" value="1"/>
</dbReference>
<evidence type="ECO:0000256" key="2">
    <source>
        <dbReference type="ARBA" id="ARBA00004141"/>
    </source>
</evidence>
<reference evidence="12" key="1">
    <citation type="submission" date="2020-11" db="EMBL/GenBank/DDBJ databases">
        <authorList>
            <person name="Tran Van P."/>
        </authorList>
    </citation>
    <scope>NUCLEOTIDE SEQUENCE</scope>
</reference>
<dbReference type="PANTHER" id="PTHR43373:SF1">
    <property type="entry name" value="NA(+)_H(+) ANTIPORTER SUBUNIT A"/>
    <property type="match status" value="1"/>
</dbReference>
<keyword evidence="6" id="KW-0813">Transport</keyword>
<feature type="domain" description="NADH:quinone oxidoreductase/Mrp antiporter transmembrane" evidence="10">
    <location>
        <begin position="135"/>
        <end position="258"/>
    </location>
</feature>
<protein>
    <recommendedName>
        <fullName evidence="4">NADH-ubiquinone oxidoreductase chain 5</fullName>
        <ecNumber evidence="3">7.1.1.2</ecNumber>
    </recommendedName>
</protein>
<evidence type="ECO:0000256" key="7">
    <source>
        <dbReference type="ARBA" id="ARBA00022989"/>
    </source>
</evidence>
<dbReference type="InterPro" id="IPR001516">
    <property type="entry name" value="Proton_antipo_N"/>
</dbReference>
<keyword evidence="7" id="KW-1133">Transmembrane helix</keyword>
<dbReference type="GO" id="GO:0008137">
    <property type="term" value="F:NADH dehydrogenase (ubiquinone) activity"/>
    <property type="evidence" value="ECO:0007669"/>
    <property type="project" value="UniProtKB-EC"/>
</dbReference>
<evidence type="ECO:0000259" key="11">
    <source>
        <dbReference type="Pfam" id="PF00662"/>
    </source>
</evidence>
<dbReference type="AlphaFoldDB" id="A0A7R8WQI3"/>
<evidence type="ECO:0000256" key="3">
    <source>
        <dbReference type="ARBA" id="ARBA00012944"/>
    </source>
</evidence>
<dbReference type="GO" id="GO:0016020">
    <property type="term" value="C:membrane"/>
    <property type="evidence" value="ECO:0007669"/>
    <property type="project" value="UniProtKB-SubCell"/>
</dbReference>
<sequence>MDTNSTGFDTVLLVALLIPLLGAIGVMFLGKRENVREAVSSISSLLLFITVLSLIPEIRQGNTLICPLFTILPGLSITLRADAMSMLFAIVASSLWTIAVFYSMGYMRGLKEHAQTRFNACFALAIFGAIGVAFSDNLFTMYLFYEIVSICTYPLVAHHQDKEGYAGARKYIIYLTTTAKAFLLPAMILIYVLTGTLDFTTDIHHGIFTQDMDRCLVTMLYVFCLFGFAKNGVMPFHHWLPGAMVAPTPVSALLHAVAVVK</sequence>
<organism evidence="12">
    <name type="scientific">Cyprideis torosa</name>
    <dbReference type="NCBI Taxonomy" id="163714"/>
    <lineage>
        <taxon>Eukaryota</taxon>
        <taxon>Metazoa</taxon>
        <taxon>Ecdysozoa</taxon>
        <taxon>Arthropoda</taxon>
        <taxon>Crustacea</taxon>
        <taxon>Oligostraca</taxon>
        <taxon>Ostracoda</taxon>
        <taxon>Podocopa</taxon>
        <taxon>Podocopida</taxon>
        <taxon>Cytherocopina</taxon>
        <taxon>Cytheroidea</taxon>
        <taxon>Cytherideidae</taxon>
        <taxon>Cyprideis</taxon>
    </lineage>
</organism>
<evidence type="ECO:0000256" key="1">
    <source>
        <dbReference type="ARBA" id="ARBA00003257"/>
    </source>
</evidence>
<evidence type="ECO:0000256" key="4">
    <source>
        <dbReference type="ARBA" id="ARBA00021096"/>
    </source>
</evidence>
<evidence type="ECO:0000256" key="8">
    <source>
        <dbReference type="ARBA" id="ARBA00023136"/>
    </source>
</evidence>
<dbReference type="EC" id="7.1.1.2" evidence="3"/>
<accession>A0A7R8WQI3</accession>
<evidence type="ECO:0000256" key="9">
    <source>
        <dbReference type="ARBA" id="ARBA00049551"/>
    </source>
</evidence>
<evidence type="ECO:0000256" key="5">
    <source>
        <dbReference type="ARBA" id="ARBA00022692"/>
    </source>
</evidence>